<sequence>MHREDHLIQILQVTAGTRRSSRYQITRHLSTLCSLSRLNVLVLPSGRRAGLPTLTPRDPDYSPLTITRYH</sequence>
<name>A0ABV0NLT5_9TELE</name>
<dbReference type="Proteomes" id="UP001476798">
    <property type="component" value="Unassembled WGS sequence"/>
</dbReference>
<organism evidence="2 3">
    <name type="scientific">Goodea atripinnis</name>
    <dbReference type="NCBI Taxonomy" id="208336"/>
    <lineage>
        <taxon>Eukaryota</taxon>
        <taxon>Metazoa</taxon>
        <taxon>Chordata</taxon>
        <taxon>Craniata</taxon>
        <taxon>Vertebrata</taxon>
        <taxon>Euteleostomi</taxon>
        <taxon>Actinopterygii</taxon>
        <taxon>Neopterygii</taxon>
        <taxon>Teleostei</taxon>
        <taxon>Neoteleostei</taxon>
        <taxon>Acanthomorphata</taxon>
        <taxon>Ovalentaria</taxon>
        <taxon>Atherinomorphae</taxon>
        <taxon>Cyprinodontiformes</taxon>
        <taxon>Goodeidae</taxon>
        <taxon>Goodea</taxon>
    </lineage>
</organism>
<evidence type="ECO:0000256" key="1">
    <source>
        <dbReference type="SAM" id="MobiDB-lite"/>
    </source>
</evidence>
<evidence type="ECO:0000313" key="3">
    <source>
        <dbReference type="Proteomes" id="UP001476798"/>
    </source>
</evidence>
<dbReference type="EMBL" id="JAHRIO010041840">
    <property type="protein sequence ID" value="MEQ2172354.1"/>
    <property type="molecule type" value="Genomic_DNA"/>
</dbReference>
<proteinExistence type="predicted"/>
<evidence type="ECO:0000313" key="2">
    <source>
        <dbReference type="EMBL" id="MEQ2172354.1"/>
    </source>
</evidence>
<protein>
    <submittedName>
        <fullName evidence="2">Uncharacterized protein</fullName>
    </submittedName>
</protein>
<feature type="region of interest" description="Disordered" evidence="1">
    <location>
        <begin position="48"/>
        <end position="70"/>
    </location>
</feature>
<gene>
    <name evidence="2" type="ORF">GOODEAATRI_020176</name>
</gene>
<comment type="caution">
    <text evidence="2">The sequence shown here is derived from an EMBL/GenBank/DDBJ whole genome shotgun (WGS) entry which is preliminary data.</text>
</comment>
<accession>A0ABV0NLT5</accession>
<reference evidence="2 3" key="1">
    <citation type="submission" date="2021-06" db="EMBL/GenBank/DDBJ databases">
        <authorList>
            <person name="Palmer J.M."/>
        </authorList>
    </citation>
    <scope>NUCLEOTIDE SEQUENCE [LARGE SCALE GENOMIC DNA]</scope>
    <source>
        <strain evidence="2 3">GA_2019</strain>
        <tissue evidence="2">Muscle</tissue>
    </source>
</reference>
<keyword evidence="3" id="KW-1185">Reference proteome</keyword>